<evidence type="ECO:0000313" key="3">
    <source>
        <dbReference type="Proteomes" id="UP000195442"/>
    </source>
</evidence>
<accession>A0A1R4H8I2</accession>
<dbReference type="Proteomes" id="UP000195442">
    <property type="component" value="Unassembled WGS sequence"/>
</dbReference>
<name>A0A1R4H8I2_9GAMM</name>
<dbReference type="Gene3D" id="3.40.50.1010">
    <property type="entry name" value="5'-nuclease"/>
    <property type="match status" value="1"/>
</dbReference>
<organism evidence="2 3">
    <name type="scientific">Crenothrix polyspora</name>
    <dbReference type="NCBI Taxonomy" id="360316"/>
    <lineage>
        <taxon>Bacteria</taxon>
        <taxon>Pseudomonadati</taxon>
        <taxon>Pseudomonadota</taxon>
        <taxon>Gammaproteobacteria</taxon>
        <taxon>Methylococcales</taxon>
        <taxon>Crenotrichaceae</taxon>
        <taxon>Crenothrix</taxon>
    </lineage>
</organism>
<dbReference type="CDD" id="cd18686">
    <property type="entry name" value="PIN_VapC-like"/>
    <property type="match status" value="1"/>
</dbReference>
<dbReference type="InterPro" id="IPR002716">
    <property type="entry name" value="PIN_dom"/>
</dbReference>
<dbReference type="OrthoDB" id="199285at2"/>
<dbReference type="RefSeq" id="WP_087147013.1">
    <property type="nucleotide sequence ID" value="NZ_FUKJ01000197.1"/>
</dbReference>
<dbReference type="EMBL" id="FUKJ01000197">
    <property type="protein sequence ID" value="SJM92544.1"/>
    <property type="molecule type" value="Genomic_DNA"/>
</dbReference>
<evidence type="ECO:0000259" key="1">
    <source>
        <dbReference type="Pfam" id="PF01850"/>
    </source>
</evidence>
<feature type="domain" description="PIN" evidence="1">
    <location>
        <begin position="3"/>
        <end position="113"/>
    </location>
</feature>
<dbReference type="Pfam" id="PF01850">
    <property type="entry name" value="PIN"/>
    <property type="match status" value="1"/>
</dbReference>
<sequence length="135" mass="15018">MRVVDTSIWLEWLLGSSLKHAIASEFPDAGQCIVPTLVQVELATWLTREVGEDEADQLIAYTQSCLVASLDTRIALQATQLQGQYQLSTADAIVYATALAYDADLLTCDAHFEGLPNVIYIKKTLTRFIGHWIKF</sequence>
<dbReference type="SUPFAM" id="SSF88723">
    <property type="entry name" value="PIN domain-like"/>
    <property type="match status" value="1"/>
</dbReference>
<reference evidence="3" key="1">
    <citation type="submission" date="2017-02" db="EMBL/GenBank/DDBJ databases">
        <authorList>
            <person name="Daims H."/>
        </authorList>
    </citation>
    <scope>NUCLEOTIDE SEQUENCE [LARGE SCALE GENOMIC DNA]</scope>
</reference>
<gene>
    <name evidence="2" type="ORF">CRENPOLYSF2_2760005</name>
</gene>
<keyword evidence="3" id="KW-1185">Reference proteome</keyword>
<dbReference type="InterPro" id="IPR029060">
    <property type="entry name" value="PIN-like_dom_sf"/>
</dbReference>
<dbReference type="AlphaFoldDB" id="A0A1R4H8I2"/>
<protein>
    <recommendedName>
        <fullName evidence="1">PIN domain-containing protein</fullName>
    </recommendedName>
</protein>
<proteinExistence type="predicted"/>
<evidence type="ECO:0000313" key="2">
    <source>
        <dbReference type="EMBL" id="SJM92544.1"/>
    </source>
</evidence>